<evidence type="ECO:0000256" key="1">
    <source>
        <dbReference type="SAM" id="MobiDB-lite"/>
    </source>
</evidence>
<reference evidence="2 3" key="1">
    <citation type="journal article" date="2018" name="Elife">
        <title>Functional genomics of lipid metabolism in the oleaginous yeast Rhodosporidium toruloides.</title>
        <authorList>
            <person name="Coradetti S.T."/>
            <person name="Pinel D."/>
            <person name="Geiselman G."/>
            <person name="Ito M."/>
            <person name="Mondo S."/>
            <person name="Reilly M.C."/>
            <person name="Cheng Y.F."/>
            <person name="Bauer S."/>
            <person name="Grigoriev I."/>
            <person name="Gladden J.M."/>
            <person name="Simmons B.A."/>
            <person name="Brem R."/>
            <person name="Arkin A.P."/>
            <person name="Skerker J.M."/>
        </authorList>
    </citation>
    <scope>NUCLEOTIDE SEQUENCE [LARGE SCALE GENOMIC DNA]</scope>
    <source>
        <strain evidence="2 3">NBRC 0880</strain>
    </source>
</reference>
<evidence type="ECO:0008006" key="4">
    <source>
        <dbReference type="Google" id="ProtNLM"/>
    </source>
</evidence>
<proteinExistence type="predicted"/>
<dbReference type="Gene3D" id="3.80.10.10">
    <property type="entry name" value="Ribonuclease Inhibitor"/>
    <property type="match status" value="1"/>
</dbReference>
<comment type="caution">
    <text evidence="2">The sequence shown here is derived from an EMBL/GenBank/DDBJ whole genome shotgun (WGS) entry which is preliminary data.</text>
</comment>
<organism evidence="2 3">
    <name type="scientific">Rhodotorula toruloides</name>
    <name type="common">Yeast</name>
    <name type="synonym">Rhodosporidium toruloides</name>
    <dbReference type="NCBI Taxonomy" id="5286"/>
    <lineage>
        <taxon>Eukaryota</taxon>
        <taxon>Fungi</taxon>
        <taxon>Dikarya</taxon>
        <taxon>Basidiomycota</taxon>
        <taxon>Pucciniomycotina</taxon>
        <taxon>Microbotryomycetes</taxon>
        <taxon>Sporidiobolales</taxon>
        <taxon>Sporidiobolaceae</taxon>
        <taxon>Rhodotorula</taxon>
    </lineage>
</organism>
<dbReference type="InterPro" id="IPR032675">
    <property type="entry name" value="LRR_dom_sf"/>
</dbReference>
<gene>
    <name evidence="2" type="ORF">AAT19DRAFT_14191</name>
</gene>
<protein>
    <recommendedName>
        <fullName evidence="4">Proteophosphoglycan ppg4</fullName>
    </recommendedName>
</protein>
<feature type="compositionally biased region" description="Acidic residues" evidence="1">
    <location>
        <begin position="336"/>
        <end position="355"/>
    </location>
</feature>
<dbReference type="Proteomes" id="UP000239560">
    <property type="component" value="Unassembled WGS sequence"/>
</dbReference>
<sequence length="355" mass="40864">MVNLRILTLSVDWRASSLRLFDLVPNLRTLRLEAKSFELRALAHLPNVERLSLANTRLTCPPLAPLVPLELELHYCKATEETTRRFFEMLPRLEALHTTPLQRSDTWDDLYWPSVAPLRQLSYLQAAPLTTYEDALPAYFSTCPPGIKKVLVWPAHQGPSLDIARHISAIMPVDILALFPEVQSNVYVDEVGKGLRDLADWLGDAPLNLTHVALPREWHPALFLKDPEEFHNDAMRMCAFSIINACERWNGLEVIYCRGPRELGQTETRSREAMIGICDELRTGQSSEVASSQPRNKRVRLPEWDKVKLIDFAWPRNDWEWERMYGEEYPQKELPDSEDEEDEDDIECDSEDSDA</sequence>
<dbReference type="AlphaFoldDB" id="A0A2T0AB06"/>
<feature type="region of interest" description="Disordered" evidence="1">
    <location>
        <begin position="328"/>
        <end position="355"/>
    </location>
</feature>
<evidence type="ECO:0000313" key="3">
    <source>
        <dbReference type="Proteomes" id="UP000239560"/>
    </source>
</evidence>
<dbReference type="SUPFAM" id="SSF52047">
    <property type="entry name" value="RNI-like"/>
    <property type="match status" value="1"/>
</dbReference>
<accession>A0A2T0AB06</accession>
<evidence type="ECO:0000313" key="2">
    <source>
        <dbReference type="EMBL" id="PRQ75169.1"/>
    </source>
</evidence>
<dbReference type="EMBL" id="LCTV02000005">
    <property type="protein sequence ID" value="PRQ75169.1"/>
    <property type="molecule type" value="Genomic_DNA"/>
</dbReference>
<name>A0A2T0AB06_RHOTO</name>